<dbReference type="PANTHER" id="PTHR43681">
    <property type="entry name" value="TRANSMEMBRANE GTPASE FZO"/>
    <property type="match status" value="1"/>
</dbReference>
<keyword evidence="5" id="KW-1185">Reference proteome</keyword>
<evidence type="ECO:0000313" key="5">
    <source>
        <dbReference type="Proteomes" id="UP000280271"/>
    </source>
</evidence>
<protein>
    <recommendedName>
        <fullName evidence="3">Dynamin-type G domain-containing protein</fullName>
    </recommendedName>
</protein>
<feature type="region of interest" description="Disordered" evidence="2">
    <location>
        <begin position="30"/>
        <end position="70"/>
    </location>
</feature>
<gene>
    <name evidence="4" type="ORF">D9K81_06345</name>
</gene>
<proteinExistence type="predicted"/>
<organism evidence="4 5">
    <name type="scientific">Acinetobacter chengduensis</name>
    <dbReference type="NCBI Taxonomy" id="2420890"/>
    <lineage>
        <taxon>Bacteria</taxon>
        <taxon>Pseudomonadati</taxon>
        <taxon>Pseudomonadota</taxon>
        <taxon>Gammaproteobacteria</taxon>
        <taxon>Moraxellales</taxon>
        <taxon>Moraxellaceae</taxon>
        <taxon>Acinetobacter</taxon>
    </lineage>
</organism>
<name>A0ABX9TXD7_9GAMM</name>
<dbReference type="Pfam" id="PF00350">
    <property type="entry name" value="Dynamin_N"/>
    <property type="match status" value="1"/>
</dbReference>
<reference evidence="4 5" key="1">
    <citation type="submission" date="2018-09" db="EMBL/GenBank/DDBJ databases">
        <title>The draft genome of Acinetobacter sp. strains.</title>
        <authorList>
            <person name="Qin J."/>
            <person name="Feng Y."/>
            <person name="Zong Z."/>
        </authorList>
    </citation>
    <scope>NUCLEOTIDE SEQUENCE [LARGE SCALE GENOMIC DNA]</scope>
    <source>
        <strain evidence="4 5">WCHAc060005</strain>
    </source>
</reference>
<evidence type="ECO:0000259" key="3">
    <source>
        <dbReference type="PROSITE" id="PS51718"/>
    </source>
</evidence>
<dbReference type="EMBL" id="RCHC01000005">
    <property type="protein sequence ID" value="RLL22813.1"/>
    <property type="molecule type" value="Genomic_DNA"/>
</dbReference>
<dbReference type="InterPro" id="IPR030381">
    <property type="entry name" value="G_DYNAMIN_dom"/>
</dbReference>
<dbReference type="PANTHER" id="PTHR43681:SF1">
    <property type="entry name" value="SARCALUMENIN"/>
    <property type="match status" value="1"/>
</dbReference>
<accession>A0ABX9TXD7</accession>
<evidence type="ECO:0000256" key="1">
    <source>
        <dbReference type="SAM" id="Coils"/>
    </source>
</evidence>
<dbReference type="RefSeq" id="WP_120376014.1">
    <property type="nucleotide sequence ID" value="NZ_RCHC01000005.1"/>
</dbReference>
<keyword evidence="1" id="KW-0175">Coiled coil</keyword>
<comment type="caution">
    <text evidence="4">The sequence shown here is derived from an EMBL/GenBank/DDBJ whole genome shotgun (WGS) entry which is preliminary data.</text>
</comment>
<feature type="domain" description="Dynamin-type G" evidence="3">
    <location>
        <begin position="91"/>
        <end position="427"/>
    </location>
</feature>
<feature type="coiled-coil region" evidence="1">
    <location>
        <begin position="462"/>
        <end position="493"/>
    </location>
</feature>
<dbReference type="Proteomes" id="UP000280271">
    <property type="component" value="Unassembled WGS sequence"/>
</dbReference>
<dbReference type="Gene3D" id="3.40.50.300">
    <property type="entry name" value="P-loop containing nucleotide triphosphate hydrolases"/>
    <property type="match status" value="1"/>
</dbReference>
<dbReference type="InterPro" id="IPR027417">
    <property type="entry name" value="P-loop_NTPase"/>
</dbReference>
<dbReference type="PROSITE" id="PS51718">
    <property type="entry name" value="G_DYNAMIN_2"/>
    <property type="match status" value="1"/>
</dbReference>
<evidence type="ECO:0000256" key="2">
    <source>
        <dbReference type="SAM" id="MobiDB-lite"/>
    </source>
</evidence>
<feature type="compositionally biased region" description="Basic and acidic residues" evidence="2">
    <location>
        <begin position="50"/>
        <end position="70"/>
    </location>
</feature>
<sequence>MSNFVENLREEAQVLLQLEQSLLNQMTDHGVLDKPDENIQQLDNTKAKSKKSDKSKDTKIEETEQSDRATIDTESVKQEIATLRGEGLKLAELEMVLAVVGTMKAGKSTTINAIVGTEILPNRNAPMTAIPTLIKHSKGQKQARLTFTQKASQPANQLIENLRERFKDEKYQEELNKFKSDKDLNVTIERIQNGIQIANQALGEKEIFDFLVSVNDLVRIAPKFGEKFPFDQYQEIDHLPVIEVEFTHLKEVEESSGKLILLDTPGPNEAGQAHLRLMLQDQLKKASAVLAVMDYTQLKSEADAQVRDDLKAIGNTVKNRIYALVNKFDNKDRNAMKEDEVKEFITGLTDGLIKKEKVYPVSAKRGYLANQAKNELKDDGSLPDIEDAAWVEDFYKEAGLLRESRRTPERIVEGIEDLWEDSKFSQPLKEVIEESYKKAAFFALDSAIDKLNECSGKINTILAVKEKAVQKTASELEELVENLTKDIVSINQTQSEAEKSIAQHRENFSKNIDVIIQKEFDDVRSEINKSIFSGNKLSADLKKQDKEQQKQTERKSRSFLDSMFRSLEKMSRKFEDFQYDSKNPVINFGDHKEKAQEFLDSLAEVISKSNDETNRNIEIALDTLLNTFETEFKDKISVEAQKTIKQINKTLNQSGFEDIELKLPSRRNLDLKVSSAKLMQDALVEDSRKETYSRVVNSWWGRTKNWFSNDWGREDYTVTVKEYKVDMNIIKLQVESSLKENQELLNQSIAKNIEKPLEETSQQFFKDFKTKVSGLRKDIENSLNDKEKSKQDETQFLEAVVSMKKICEGVKERISMLRTTVAENIKA</sequence>
<dbReference type="InterPro" id="IPR051943">
    <property type="entry name" value="TRAFAC_Dynamin-like_GTPase"/>
</dbReference>
<dbReference type="SUPFAM" id="SSF52540">
    <property type="entry name" value="P-loop containing nucleoside triphosphate hydrolases"/>
    <property type="match status" value="1"/>
</dbReference>
<evidence type="ECO:0000313" key="4">
    <source>
        <dbReference type="EMBL" id="RLL22813.1"/>
    </source>
</evidence>
<dbReference type="InterPro" id="IPR045063">
    <property type="entry name" value="Dynamin_N"/>
</dbReference>